<keyword evidence="10" id="KW-1278">Translocase</keyword>
<dbReference type="GO" id="GO:0006120">
    <property type="term" value="P:mitochondrial electron transport, NADH to ubiquinone"/>
    <property type="evidence" value="ECO:0007669"/>
    <property type="project" value="TreeGrafter"/>
</dbReference>
<dbReference type="CTD" id="4536"/>
<keyword evidence="13" id="KW-0520">NAD</keyword>
<evidence type="ECO:0000256" key="5">
    <source>
        <dbReference type="ARBA" id="ARBA00021008"/>
    </source>
</evidence>
<gene>
    <name evidence="21" type="primary">ND2</name>
</gene>
<comment type="function">
    <text evidence="1">Core subunit of the mitochondrial membrane respiratory chain NADH dehydrogenase (Complex I) that is believed to belong to the minimal assembly required for catalysis. Complex I functions in the transfer of electrons from NADH to the respiratory chain. The immediate electron acceptor for the enzyme is believed to be ubiquinone.</text>
</comment>
<comment type="similarity">
    <text evidence="3">Belongs to the complex I subunit 2 family.</text>
</comment>
<dbReference type="AlphaFoldDB" id="A0A411FEQ1"/>
<feature type="transmembrane region" description="Helical" evidence="19">
    <location>
        <begin position="206"/>
        <end position="229"/>
    </location>
</feature>
<dbReference type="GO" id="GO:0008137">
    <property type="term" value="F:NADH dehydrogenase (ubiquinone) activity"/>
    <property type="evidence" value="ECO:0007669"/>
    <property type="project" value="UniProtKB-EC"/>
</dbReference>
<dbReference type="PANTHER" id="PTHR46552">
    <property type="entry name" value="NADH-UBIQUINONE OXIDOREDUCTASE CHAIN 2"/>
    <property type="match status" value="1"/>
</dbReference>
<evidence type="ECO:0000256" key="4">
    <source>
        <dbReference type="ARBA" id="ARBA00012944"/>
    </source>
</evidence>
<name>A0A411FEQ1_9ARAC</name>
<reference evidence="21" key="1">
    <citation type="journal article" date="2019" name="Mitochondrial DNA Part B Resour">
        <title>Complete mitochondrial genomes of three troglophile cave spiders (Mesabolivar, pholcidae).</title>
        <authorList>
            <person name="Oliveira R.R.M."/>
            <person name="Vasconcelos S."/>
            <person name="Pires E.S."/>
            <person name="Pietrobon T."/>
            <person name="Prous X."/>
            <person name="Oliveira G."/>
        </authorList>
    </citation>
    <scope>NUCLEOTIDE SEQUENCE</scope>
    <source>
        <strain evidence="21">ITV1036I1</strain>
    </source>
</reference>
<feature type="domain" description="NADH:quinone oxidoreductase/Mrp antiporter transmembrane" evidence="20">
    <location>
        <begin position="81"/>
        <end position="255"/>
    </location>
</feature>
<evidence type="ECO:0000256" key="16">
    <source>
        <dbReference type="ARBA" id="ARBA00023136"/>
    </source>
</evidence>
<feature type="transmembrane region" description="Helical" evidence="19">
    <location>
        <begin position="235"/>
        <end position="260"/>
    </location>
</feature>
<dbReference type="RefSeq" id="YP_009554221.1">
    <property type="nucleotide sequence ID" value="NC_040859.1"/>
</dbReference>
<keyword evidence="16 19" id="KW-0472">Membrane</keyword>
<feature type="transmembrane region" description="Helical" evidence="19">
    <location>
        <begin position="128"/>
        <end position="148"/>
    </location>
</feature>
<dbReference type="GO" id="GO:0005743">
    <property type="term" value="C:mitochondrial inner membrane"/>
    <property type="evidence" value="ECO:0007669"/>
    <property type="project" value="UniProtKB-SubCell"/>
</dbReference>
<keyword evidence="11" id="KW-0249">Electron transport</keyword>
<keyword evidence="8 19" id="KW-0812">Transmembrane</keyword>
<geneLocation type="mitochondrion" evidence="21"/>
<keyword evidence="6" id="KW-0813">Transport</keyword>
<evidence type="ECO:0000256" key="15">
    <source>
        <dbReference type="ARBA" id="ARBA00023128"/>
    </source>
</evidence>
<evidence type="ECO:0000256" key="13">
    <source>
        <dbReference type="ARBA" id="ARBA00023027"/>
    </source>
</evidence>
<protein>
    <recommendedName>
        <fullName evidence="5">NADH-ubiquinone oxidoreductase chain 2</fullName>
        <ecNumber evidence="4">7.1.1.2</ecNumber>
    </recommendedName>
    <alternativeName>
        <fullName evidence="17">NADH dehydrogenase subunit 2</fullName>
    </alternativeName>
</protein>
<comment type="catalytic activity">
    <reaction evidence="18">
        <text>a ubiquinone + NADH + 5 H(+)(in) = a ubiquinol + NAD(+) + 4 H(+)(out)</text>
        <dbReference type="Rhea" id="RHEA:29091"/>
        <dbReference type="Rhea" id="RHEA-COMP:9565"/>
        <dbReference type="Rhea" id="RHEA-COMP:9566"/>
        <dbReference type="ChEBI" id="CHEBI:15378"/>
        <dbReference type="ChEBI" id="CHEBI:16389"/>
        <dbReference type="ChEBI" id="CHEBI:17976"/>
        <dbReference type="ChEBI" id="CHEBI:57540"/>
        <dbReference type="ChEBI" id="CHEBI:57945"/>
        <dbReference type="EC" id="7.1.1.2"/>
    </reaction>
</comment>
<dbReference type="Pfam" id="PF00361">
    <property type="entry name" value="Proton_antipo_M"/>
    <property type="match status" value="1"/>
</dbReference>
<feature type="transmembrane region" description="Helical" evidence="19">
    <location>
        <begin position="20"/>
        <end position="39"/>
    </location>
</feature>
<keyword evidence="15 21" id="KW-0496">Mitochondrion</keyword>
<accession>A0A411FEQ1</accession>
<evidence type="ECO:0000256" key="17">
    <source>
        <dbReference type="ARBA" id="ARBA00031028"/>
    </source>
</evidence>
<dbReference type="EMBL" id="MH643812">
    <property type="protein sequence ID" value="QBA91977.1"/>
    <property type="molecule type" value="Genomic_DNA"/>
</dbReference>
<evidence type="ECO:0000256" key="9">
    <source>
        <dbReference type="ARBA" id="ARBA00022792"/>
    </source>
</evidence>
<evidence type="ECO:0000256" key="8">
    <source>
        <dbReference type="ARBA" id="ARBA00022692"/>
    </source>
</evidence>
<keyword evidence="7" id="KW-0679">Respiratory chain</keyword>
<evidence type="ECO:0000256" key="19">
    <source>
        <dbReference type="SAM" id="Phobius"/>
    </source>
</evidence>
<feature type="transmembrane region" description="Helical" evidence="19">
    <location>
        <begin position="177"/>
        <end position="199"/>
    </location>
</feature>
<evidence type="ECO:0000256" key="12">
    <source>
        <dbReference type="ARBA" id="ARBA00022989"/>
    </source>
</evidence>
<dbReference type="PANTHER" id="PTHR46552:SF1">
    <property type="entry name" value="NADH-UBIQUINONE OXIDOREDUCTASE CHAIN 2"/>
    <property type="match status" value="1"/>
</dbReference>
<evidence type="ECO:0000256" key="3">
    <source>
        <dbReference type="ARBA" id="ARBA00007012"/>
    </source>
</evidence>
<dbReference type="InterPro" id="IPR001750">
    <property type="entry name" value="ND/Mrp_TM"/>
</dbReference>
<dbReference type="EC" id="7.1.1.2" evidence="4"/>
<keyword evidence="14" id="KW-0830">Ubiquinone</keyword>
<proteinExistence type="inferred from homology"/>
<comment type="subcellular location">
    <subcellularLocation>
        <location evidence="2">Mitochondrion inner membrane</location>
        <topology evidence="2">Multi-pass membrane protein</topology>
    </subcellularLocation>
</comment>
<keyword evidence="12 19" id="KW-1133">Transmembrane helix</keyword>
<dbReference type="GeneID" id="39087344"/>
<feature type="transmembrane region" description="Helical" evidence="19">
    <location>
        <begin position="101"/>
        <end position="122"/>
    </location>
</feature>
<sequence length="303" mass="34947">MCYFLMYSVGFFVMFSYSEWFMVWMGLEMVMFSFLLVVVDLVKSNTVMSCYRYFFVQGAASGGILGLLYYSGWDYIVEILLWFKLGAGPFYFWYISVLQDFSWGGCFFLMTFQKVPGFVLLWDLGSLYKWFIIIFSLVLGVWGIFNCLNLKELLGYSSVHYLGWVLLGQLIDKELWLYYFSMYVVMLFGVIMVVGRFFVVGFGYSMNVAVVVLCLLVLGGIPPFLGFIIKWLGFMFFFEIDIFIVLFLVVCSVFMCYSYLRIGFGLLMSGGSKGSMVHDSGVFFFVFVNMYLGVLGLMLVGLY</sequence>
<evidence type="ECO:0000256" key="2">
    <source>
        <dbReference type="ARBA" id="ARBA00004448"/>
    </source>
</evidence>
<dbReference type="InterPro" id="IPR050175">
    <property type="entry name" value="Complex_I_Subunit_2"/>
</dbReference>
<evidence type="ECO:0000256" key="6">
    <source>
        <dbReference type="ARBA" id="ARBA00022448"/>
    </source>
</evidence>
<evidence type="ECO:0000256" key="10">
    <source>
        <dbReference type="ARBA" id="ARBA00022967"/>
    </source>
</evidence>
<feature type="transmembrane region" description="Helical" evidence="19">
    <location>
        <begin position="51"/>
        <end position="69"/>
    </location>
</feature>
<evidence type="ECO:0000256" key="11">
    <source>
        <dbReference type="ARBA" id="ARBA00022982"/>
    </source>
</evidence>
<evidence type="ECO:0000256" key="14">
    <source>
        <dbReference type="ARBA" id="ARBA00023075"/>
    </source>
</evidence>
<organism evidence="21">
    <name type="scientific">Mesabolivar sp. ITV1036I1</name>
    <dbReference type="NCBI Taxonomy" id="2508674"/>
    <lineage>
        <taxon>Eukaryota</taxon>
        <taxon>Metazoa</taxon>
        <taxon>Ecdysozoa</taxon>
        <taxon>Arthropoda</taxon>
        <taxon>Chelicerata</taxon>
        <taxon>Arachnida</taxon>
        <taxon>Araneae</taxon>
        <taxon>Araneomorphae</taxon>
        <taxon>Haplogynae</taxon>
        <taxon>Pholcoidea</taxon>
        <taxon>Pholcidae</taxon>
        <taxon>Mesabolivar</taxon>
    </lineage>
</organism>
<evidence type="ECO:0000256" key="7">
    <source>
        <dbReference type="ARBA" id="ARBA00022660"/>
    </source>
</evidence>
<keyword evidence="9" id="KW-0999">Mitochondrion inner membrane</keyword>
<evidence type="ECO:0000313" key="21">
    <source>
        <dbReference type="EMBL" id="QBA91977.1"/>
    </source>
</evidence>
<feature type="transmembrane region" description="Helical" evidence="19">
    <location>
        <begin position="281"/>
        <end position="302"/>
    </location>
</feature>
<evidence type="ECO:0000259" key="20">
    <source>
        <dbReference type="Pfam" id="PF00361"/>
    </source>
</evidence>
<evidence type="ECO:0000256" key="18">
    <source>
        <dbReference type="ARBA" id="ARBA00049551"/>
    </source>
</evidence>
<evidence type="ECO:0000256" key="1">
    <source>
        <dbReference type="ARBA" id="ARBA00003257"/>
    </source>
</evidence>